<dbReference type="EMBL" id="AP024086">
    <property type="protein sequence ID" value="BCL60599.1"/>
    <property type="molecule type" value="Genomic_DNA"/>
</dbReference>
<dbReference type="GO" id="GO:0071973">
    <property type="term" value="P:bacterial-type flagellum-dependent cell motility"/>
    <property type="evidence" value="ECO:0007669"/>
    <property type="project" value="InterPro"/>
</dbReference>
<dbReference type="InterPro" id="IPR051469">
    <property type="entry name" value="FliN/MopA/SpaO"/>
</dbReference>
<dbReference type="Pfam" id="PF01052">
    <property type="entry name" value="FliMN_C"/>
    <property type="match status" value="1"/>
</dbReference>
<name>A0A8D5FLU2_9BACT</name>
<protein>
    <recommendedName>
        <fullName evidence="1">Flagellar motor switch protein FliN-like C-terminal domain-containing protein</fullName>
    </recommendedName>
</protein>
<evidence type="ECO:0000313" key="3">
    <source>
        <dbReference type="Proteomes" id="UP000826725"/>
    </source>
</evidence>
<dbReference type="PANTHER" id="PTHR43484">
    <property type="match status" value="1"/>
</dbReference>
<gene>
    <name evidence="2" type="ORF">DGMP_12920</name>
</gene>
<dbReference type="NCBIfam" id="TIGR02480">
    <property type="entry name" value="fliN"/>
    <property type="match status" value="1"/>
</dbReference>
<dbReference type="GO" id="GO:0016020">
    <property type="term" value="C:membrane"/>
    <property type="evidence" value="ECO:0007669"/>
    <property type="project" value="InterPro"/>
</dbReference>
<accession>A0A8D5FLU2</accession>
<evidence type="ECO:0000259" key="1">
    <source>
        <dbReference type="Pfam" id="PF01052"/>
    </source>
</evidence>
<dbReference type="KEGG" id="dbk:DGMP_12920"/>
<dbReference type="AlphaFoldDB" id="A0A8D5FLU2"/>
<proteinExistence type="predicted"/>
<reference evidence="2" key="1">
    <citation type="submission" date="2020-09" db="EMBL/GenBank/DDBJ databases">
        <title>Desulfogranum mesoprofundum gen. nov., sp. nov., a novel mesophilic, sulfate-reducing chemolithoautotroph isolated from a deep-sea hydrothermal vent chimney in the Suiyo Seamount.</title>
        <authorList>
            <person name="Hashimoto Y."/>
            <person name="Nakagawa S."/>
        </authorList>
    </citation>
    <scope>NUCLEOTIDE SEQUENCE</scope>
    <source>
        <strain evidence="2">KT2</strain>
    </source>
</reference>
<dbReference type="InterPro" id="IPR012826">
    <property type="entry name" value="FliN"/>
</dbReference>
<evidence type="ECO:0000313" key="2">
    <source>
        <dbReference type="EMBL" id="BCL60599.1"/>
    </source>
</evidence>
<keyword evidence="3" id="KW-1185">Reference proteome</keyword>
<feature type="domain" description="Flagellar motor switch protein FliN-like C-terminal" evidence="1">
    <location>
        <begin position="45"/>
        <end position="114"/>
    </location>
</feature>
<organism evidence="2 3">
    <name type="scientific">Desulfomarina profundi</name>
    <dbReference type="NCBI Taxonomy" id="2772557"/>
    <lineage>
        <taxon>Bacteria</taxon>
        <taxon>Pseudomonadati</taxon>
        <taxon>Thermodesulfobacteriota</taxon>
        <taxon>Desulfobulbia</taxon>
        <taxon>Desulfobulbales</taxon>
        <taxon>Desulfobulbaceae</taxon>
        <taxon>Desulfomarina</taxon>
    </lineage>
</organism>
<dbReference type="GO" id="GO:0006935">
    <property type="term" value="P:chemotaxis"/>
    <property type="evidence" value="ECO:0007669"/>
    <property type="project" value="InterPro"/>
</dbReference>
<dbReference type="GO" id="GO:0009288">
    <property type="term" value="C:bacterial-type flagellum"/>
    <property type="evidence" value="ECO:0007669"/>
    <property type="project" value="InterPro"/>
</dbReference>
<sequence length="124" mass="13681">MDTVDQENSRPDPEEIKELLQENTIPHPSADPSDTEDGARGLDFLYDIPLQVSVEVGRSKILLKDLLKMGEGYVIELDKLAGEPLDLYVNSKLIARGEAVMVGEKFGIRLTDVVSTADRIENLG</sequence>
<dbReference type="InterPro" id="IPR001543">
    <property type="entry name" value="FliN-like_C"/>
</dbReference>
<dbReference type="PANTHER" id="PTHR43484:SF1">
    <property type="entry name" value="FLAGELLAR MOTOR SWITCH PROTEIN FLIN"/>
    <property type="match status" value="1"/>
</dbReference>
<dbReference type="Proteomes" id="UP000826725">
    <property type="component" value="Chromosome"/>
</dbReference>
<dbReference type="RefSeq" id="WP_228856715.1">
    <property type="nucleotide sequence ID" value="NZ_AP024086.1"/>
</dbReference>